<dbReference type="RefSeq" id="WP_167685839.1">
    <property type="nucleotide sequence ID" value="NZ_QHLQ01000032.1"/>
</dbReference>
<accession>A0ABX0WCQ8</accession>
<dbReference type="EMBL" id="QHLQ01000032">
    <property type="protein sequence ID" value="NIZ63246.1"/>
    <property type="molecule type" value="Genomic_DNA"/>
</dbReference>
<name>A0ABX0WCQ8_9RHOB</name>
<gene>
    <name evidence="1" type="ORF">DL239_19965</name>
</gene>
<comment type="caution">
    <text evidence="1">The sequence shown here is derived from an EMBL/GenBank/DDBJ whole genome shotgun (WGS) entry which is preliminary data.</text>
</comment>
<dbReference type="Pfam" id="PF09411">
    <property type="entry name" value="PagL"/>
    <property type="match status" value="1"/>
</dbReference>
<keyword evidence="2" id="KW-1185">Reference proteome</keyword>
<dbReference type="InterPro" id="IPR018550">
    <property type="entry name" value="Lipid-A_deacylase-rel"/>
</dbReference>
<reference evidence="1 2" key="1">
    <citation type="submission" date="2018-05" db="EMBL/GenBank/DDBJ databases">
        <authorList>
            <person name="Zhang Y.-J."/>
        </authorList>
    </citation>
    <scope>NUCLEOTIDE SEQUENCE [LARGE SCALE GENOMIC DNA]</scope>
    <source>
        <strain evidence="1 2">CY04</strain>
    </source>
</reference>
<sequence>MKEILTLVLFLVFISPANSQEWVLGSGFADFSSNRAKDTSIISGEYHTAPFYSQKKLKVGWGGSISVFGTGDAHLGAGLVGVVELGNRWFAETSVMPGIYTHKKTENDLGSAFEIRSLFSVGRRFKNGGAISVALTHKSNASTAAVNPGVNALLLRWHLPVRW</sequence>
<protein>
    <submittedName>
        <fullName evidence="1">Lipid A 3-O-deacylase</fullName>
    </submittedName>
</protein>
<dbReference type="Gene3D" id="2.40.160.20">
    <property type="match status" value="1"/>
</dbReference>
<proteinExistence type="predicted"/>
<dbReference type="Proteomes" id="UP001429564">
    <property type="component" value="Unassembled WGS sequence"/>
</dbReference>
<evidence type="ECO:0000313" key="1">
    <source>
        <dbReference type="EMBL" id="NIZ63246.1"/>
    </source>
</evidence>
<organism evidence="1 2">
    <name type="scientific">Parasedimentitalea denitrificans</name>
    <dbReference type="NCBI Taxonomy" id="2211118"/>
    <lineage>
        <taxon>Bacteria</taxon>
        <taxon>Pseudomonadati</taxon>
        <taxon>Pseudomonadota</taxon>
        <taxon>Alphaproteobacteria</taxon>
        <taxon>Rhodobacterales</taxon>
        <taxon>Paracoccaceae</taxon>
        <taxon>Parasedimentitalea</taxon>
    </lineage>
</organism>
<evidence type="ECO:0000313" key="2">
    <source>
        <dbReference type="Proteomes" id="UP001429564"/>
    </source>
</evidence>